<gene>
    <name evidence="1" type="ORF">GMARGA_LOCUS16063</name>
</gene>
<sequence length="162" mass="18259">MRRQRSEQEKDLSAKVLDISLCVVKYLFPLHVYPIQNTLKEALKGYFTENFAKYMSTLSENEFTNHFHGGCTASAAEIIQWKESPQVDECYCALFEKNSKGVFWVSIIARTAISMNDFDNGGPNHNSAKEIMNSEIAGCPAAKTARQFSPELEPEPDPVPVY</sequence>
<organism evidence="1 2">
    <name type="scientific">Gigaspora margarita</name>
    <dbReference type="NCBI Taxonomy" id="4874"/>
    <lineage>
        <taxon>Eukaryota</taxon>
        <taxon>Fungi</taxon>
        <taxon>Fungi incertae sedis</taxon>
        <taxon>Mucoromycota</taxon>
        <taxon>Glomeromycotina</taxon>
        <taxon>Glomeromycetes</taxon>
        <taxon>Diversisporales</taxon>
        <taxon>Gigasporaceae</taxon>
        <taxon>Gigaspora</taxon>
    </lineage>
</organism>
<accession>A0ABN7VAH6</accession>
<evidence type="ECO:0000313" key="1">
    <source>
        <dbReference type="EMBL" id="CAG8747852.1"/>
    </source>
</evidence>
<dbReference type="Proteomes" id="UP000789901">
    <property type="component" value="Unassembled WGS sequence"/>
</dbReference>
<protein>
    <submittedName>
        <fullName evidence="1">31027_t:CDS:1</fullName>
    </submittedName>
</protein>
<comment type="caution">
    <text evidence="1">The sequence shown here is derived from an EMBL/GenBank/DDBJ whole genome shotgun (WGS) entry which is preliminary data.</text>
</comment>
<proteinExistence type="predicted"/>
<dbReference type="EMBL" id="CAJVQB010011455">
    <property type="protein sequence ID" value="CAG8747852.1"/>
    <property type="molecule type" value="Genomic_DNA"/>
</dbReference>
<name>A0ABN7VAH6_GIGMA</name>
<reference evidence="1 2" key="1">
    <citation type="submission" date="2021-06" db="EMBL/GenBank/DDBJ databases">
        <authorList>
            <person name="Kallberg Y."/>
            <person name="Tangrot J."/>
            <person name="Rosling A."/>
        </authorList>
    </citation>
    <scope>NUCLEOTIDE SEQUENCE [LARGE SCALE GENOMIC DNA]</scope>
    <source>
        <strain evidence="1 2">120-4 pot B 10/14</strain>
    </source>
</reference>
<keyword evidence="2" id="KW-1185">Reference proteome</keyword>
<evidence type="ECO:0000313" key="2">
    <source>
        <dbReference type="Proteomes" id="UP000789901"/>
    </source>
</evidence>